<dbReference type="AlphaFoldDB" id="A0A8D8C233"/>
<dbReference type="PROSITE" id="PS50088">
    <property type="entry name" value="ANK_REPEAT"/>
    <property type="match status" value="1"/>
</dbReference>
<name>A0A8D8C233_CULPI</name>
<accession>A0A8D8C233</accession>
<dbReference type="InterPro" id="IPR036770">
    <property type="entry name" value="Ankyrin_rpt-contain_sf"/>
</dbReference>
<sequence length="133" mass="15153">MHWMQSGRVKFLTEFCNLFPIFDTSCVLYAQGNSSGPVFAENQMEVVEYLPTTRLNIRLLFEIEDKNHRKMLELLHFEKADANFFDANATNGNSTPLHMAVAMNDPITVQILLNAGAKLNASNNKVLARWLYD</sequence>
<keyword evidence="1" id="KW-0040">ANK repeat</keyword>
<proteinExistence type="predicted"/>
<dbReference type="InterPro" id="IPR002110">
    <property type="entry name" value="Ankyrin_rpt"/>
</dbReference>
<dbReference type="EMBL" id="HBUE01096116">
    <property type="protein sequence ID" value="CAG6483382.1"/>
    <property type="molecule type" value="Transcribed_RNA"/>
</dbReference>
<dbReference type="SMART" id="SM00248">
    <property type="entry name" value="ANK"/>
    <property type="match status" value="1"/>
</dbReference>
<dbReference type="EMBL" id="HBUE01096114">
    <property type="protein sequence ID" value="CAG6483381.1"/>
    <property type="molecule type" value="Transcribed_RNA"/>
</dbReference>
<dbReference type="PROSITE" id="PS50297">
    <property type="entry name" value="ANK_REP_REGION"/>
    <property type="match status" value="1"/>
</dbReference>
<evidence type="ECO:0000313" key="2">
    <source>
        <dbReference type="EMBL" id="CAG6483382.1"/>
    </source>
</evidence>
<feature type="repeat" description="ANK" evidence="1">
    <location>
        <begin position="92"/>
        <end position="124"/>
    </location>
</feature>
<dbReference type="Pfam" id="PF00023">
    <property type="entry name" value="Ank"/>
    <property type="match status" value="1"/>
</dbReference>
<protein>
    <submittedName>
        <fullName evidence="2">(northern house mosquito) hypothetical protein</fullName>
    </submittedName>
</protein>
<evidence type="ECO:0000256" key="1">
    <source>
        <dbReference type="PROSITE-ProRule" id="PRU00023"/>
    </source>
</evidence>
<organism evidence="2">
    <name type="scientific">Culex pipiens</name>
    <name type="common">House mosquito</name>
    <dbReference type="NCBI Taxonomy" id="7175"/>
    <lineage>
        <taxon>Eukaryota</taxon>
        <taxon>Metazoa</taxon>
        <taxon>Ecdysozoa</taxon>
        <taxon>Arthropoda</taxon>
        <taxon>Hexapoda</taxon>
        <taxon>Insecta</taxon>
        <taxon>Pterygota</taxon>
        <taxon>Neoptera</taxon>
        <taxon>Endopterygota</taxon>
        <taxon>Diptera</taxon>
        <taxon>Nematocera</taxon>
        <taxon>Culicoidea</taxon>
        <taxon>Culicidae</taxon>
        <taxon>Culicinae</taxon>
        <taxon>Culicini</taxon>
        <taxon>Culex</taxon>
        <taxon>Culex</taxon>
    </lineage>
</organism>
<dbReference type="Gene3D" id="1.25.40.20">
    <property type="entry name" value="Ankyrin repeat-containing domain"/>
    <property type="match status" value="1"/>
</dbReference>
<reference evidence="2" key="1">
    <citation type="submission" date="2021-05" db="EMBL/GenBank/DDBJ databases">
        <authorList>
            <person name="Alioto T."/>
            <person name="Alioto T."/>
            <person name="Gomez Garrido J."/>
        </authorList>
    </citation>
    <scope>NUCLEOTIDE SEQUENCE</scope>
</reference>
<dbReference type="SUPFAM" id="SSF48403">
    <property type="entry name" value="Ankyrin repeat"/>
    <property type="match status" value="1"/>
</dbReference>